<dbReference type="AlphaFoldDB" id="A0A644U4C2"/>
<accession>A0A644U4C2</accession>
<proteinExistence type="predicted"/>
<gene>
    <name evidence="2" type="ORF">SDC9_19569</name>
</gene>
<reference evidence="2" key="1">
    <citation type="submission" date="2019-08" db="EMBL/GenBank/DDBJ databases">
        <authorList>
            <person name="Kucharzyk K."/>
            <person name="Murdoch R.W."/>
            <person name="Higgins S."/>
            <person name="Loffler F."/>
        </authorList>
    </citation>
    <scope>NUCLEOTIDE SEQUENCE</scope>
</reference>
<evidence type="ECO:0000313" key="2">
    <source>
        <dbReference type="EMBL" id="MPL73763.1"/>
    </source>
</evidence>
<name>A0A644U4C2_9ZZZZ</name>
<evidence type="ECO:0000256" key="1">
    <source>
        <dbReference type="SAM" id="MobiDB-lite"/>
    </source>
</evidence>
<dbReference type="EMBL" id="VSSQ01000075">
    <property type="protein sequence ID" value="MPL73763.1"/>
    <property type="molecule type" value="Genomic_DNA"/>
</dbReference>
<comment type="caution">
    <text evidence="2">The sequence shown here is derived from an EMBL/GenBank/DDBJ whole genome shotgun (WGS) entry which is preliminary data.</text>
</comment>
<sequence>MGGRHAKLGGIVRHAMTRTEFALEQCRIARHQLARGIGGGQVVRARGRLPLEPDAEQAKVVMDGAIGRRPVAFAFALRRLEQGVQLDLRGGIADAQMQRALRQRQIAVGTEEDCRAMRLRAHVETVHHARRDEDRVMRAIAAGGAADGDPPLAAGEPQQAGLGQRAHRLDPPAPALGKPGDRHQAQLRGRRGQAGGLPVARRLAGGGTGQM</sequence>
<organism evidence="2">
    <name type="scientific">bioreactor metagenome</name>
    <dbReference type="NCBI Taxonomy" id="1076179"/>
    <lineage>
        <taxon>unclassified sequences</taxon>
        <taxon>metagenomes</taxon>
        <taxon>ecological metagenomes</taxon>
    </lineage>
</organism>
<feature type="region of interest" description="Disordered" evidence="1">
    <location>
        <begin position="144"/>
        <end position="211"/>
    </location>
</feature>
<feature type="compositionally biased region" description="Low complexity" evidence="1">
    <location>
        <begin position="144"/>
        <end position="155"/>
    </location>
</feature>
<protein>
    <submittedName>
        <fullName evidence="2">Uncharacterized protein</fullName>
    </submittedName>
</protein>